<dbReference type="VEuPathDB" id="VectorBase:ASTEI11720"/>
<dbReference type="EnsemblMetazoa" id="ASTEI11720-RA">
    <property type="protein sequence ID" value="ASTEI11720-PA"/>
    <property type="gene ID" value="ASTEI11720"/>
</dbReference>
<name>A0A182YTD4_ANOST</name>
<dbReference type="Pfam" id="PF23309">
    <property type="entry name" value="DUF7083"/>
    <property type="match status" value="1"/>
</dbReference>
<dbReference type="VEuPathDB" id="VectorBase:ASTEI20_031519"/>
<dbReference type="Proteomes" id="UP000076408">
    <property type="component" value="Unassembled WGS sequence"/>
</dbReference>
<feature type="region of interest" description="Disordered" evidence="1">
    <location>
        <begin position="1"/>
        <end position="24"/>
    </location>
</feature>
<keyword evidence="4" id="KW-1185">Reference proteome</keyword>
<organism evidence="3 4">
    <name type="scientific">Anopheles stephensi</name>
    <name type="common">Indo-Pakistan malaria mosquito</name>
    <dbReference type="NCBI Taxonomy" id="30069"/>
    <lineage>
        <taxon>Eukaryota</taxon>
        <taxon>Metazoa</taxon>
        <taxon>Ecdysozoa</taxon>
        <taxon>Arthropoda</taxon>
        <taxon>Hexapoda</taxon>
        <taxon>Insecta</taxon>
        <taxon>Pterygota</taxon>
        <taxon>Neoptera</taxon>
        <taxon>Endopterygota</taxon>
        <taxon>Diptera</taxon>
        <taxon>Nematocera</taxon>
        <taxon>Culicoidea</taxon>
        <taxon>Culicidae</taxon>
        <taxon>Anophelinae</taxon>
        <taxon>Anopheles</taxon>
    </lineage>
</organism>
<dbReference type="STRING" id="30069.A0A182YTD4"/>
<evidence type="ECO:0000259" key="2">
    <source>
        <dbReference type="Pfam" id="PF23309"/>
    </source>
</evidence>
<proteinExistence type="predicted"/>
<dbReference type="InterPro" id="IPR055510">
    <property type="entry name" value="DUF7083"/>
</dbReference>
<protein>
    <recommendedName>
        <fullName evidence="2">DUF7083 domain-containing protein</fullName>
    </recommendedName>
</protein>
<reference evidence="4" key="1">
    <citation type="journal article" date="2014" name="Genome Biol.">
        <title>Genome analysis of a major urban malaria vector mosquito, Anopheles stephensi.</title>
        <authorList>
            <person name="Jiang X."/>
            <person name="Peery A."/>
            <person name="Hall A.B."/>
            <person name="Sharma A."/>
            <person name="Chen X.G."/>
            <person name="Waterhouse R.M."/>
            <person name="Komissarov A."/>
            <person name="Riehle M.M."/>
            <person name="Shouche Y."/>
            <person name="Sharakhova M.V."/>
            <person name="Lawson D."/>
            <person name="Pakpour N."/>
            <person name="Arensburger P."/>
            <person name="Davidson V.L."/>
            <person name="Eiglmeier K."/>
            <person name="Emrich S."/>
            <person name="George P."/>
            <person name="Kennedy R.C."/>
            <person name="Mane S.P."/>
            <person name="Maslen G."/>
            <person name="Oringanje C."/>
            <person name="Qi Y."/>
            <person name="Settlage R."/>
            <person name="Tojo M."/>
            <person name="Tubio J.M."/>
            <person name="Unger M.F."/>
            <person name="Wang B."/>
            <person name="Vernick K.D."/>
            <person name="Ribeiro J.M."/>
            <person name="James A.A."/>
            <person name="Michel K."/>
            <person name="Riehle M.A."/>
            <person name="Luckhart S."/>
            <person name="Sharakhov I.V."/>
            <person name="Tu Z."/>
        </authorList>
    </citation>
    <scope>NUCLEOTIDE SEQUENCE [LARGE SCALE GENOMIC DNA]</scope>
    <source>
        <strain evidence="4">Indian</strain>
    </source>
</reference>
<dbReference type="AlphaFoldDB" id="A0A182YTD4"/>
<evidence type="ECO:0000313" key="3">
    <source>
        <dbReference type="EnsemblMetazoa" id="ASTEI11720-PA"/>
    </source>
</evidence>
<dbReference type="VEuPathDB" id="VectorBase:ASTE008233"/>
<sequence length="164" mass="19045">MSLNQDAETPSRNRQHEEVNGQPNGDWLQELFRKQQEMLVNQQQAFMVQQEQLISTILRTVRTEPKPVSSEQIVDLLAGSIKEFNYDPDARVTFAGWYARYEPLFEKDAERLDDGARVRLLLRKLGMAEHERYCSYVMPAKANDFDFATTLRSLKLLFGSQESK</sequence>
<feature type="domain" description="DUF7083" evidence="2">
    <location>
        <begin position="76"/>
        <end position="161"/>
    </location>
</feature>
<evidence type="ECO:0000313" key="4">
    <source>
        <dbReference type="Proteomes" id="UP000076408"/>
    </source>
</evidence>
<accession>A0A182YTD4</accession>
<reference evidence="3" key="2">
    <citation type="submission" date="2020-05" db="UniProtKB">
        <authorList>
            <consortium name="EnsemblMetazoa"/>
        </authorList>
    </citation>
    <scope>IDENTIFICATION</scope>
    <source>
        <strain evidence="3">Indian</strain>
    </source>
</reference>
<dbReference type="OMA" id="MAEHERY"/>
<feature type="compositionally biased region" description="Basic and acidic residues" evidence="1">
    <location>
        <begin position="9"/>
        <end position="19"/>
    </location>
</feature>
<evidence type="ECO:0000256" key="1">
    <source>
        <dbReference type="SAM" id="MobiDB-lite"/>
    </source>
</evidence>